<evidence type="ECO:0000256" key="4">
    <source>
        <dbReference type="ARBA" id="ARBA00022989"/>
    </source>
</evidence>
<feature type="transmembrane region" description="Helical" evidence="6">
    <location>
        <begin position="161"/>
        <end position="181"/>
    </location>
</feature>
<comment type="caution">
    <text evidence="8">The sequence shown here is derived from an EMBL/GenBank/DDBJ whole genome shotgun (WGS) entry which is preliminary data.</text>
</comment>
<dbReference type="InterPro" id="IPR052053">
    <property type="entry name" value="IM_YidH-like"/>
</dbReference>
<evidence type="ECO:0000256" key="2">
    <source>
        <dbReference type="ARBA" id="ARBA00022475"/>
    </source>
</evidence>
<evidence type="ECO:0000256" key="3">
    <source>
        <dbReference type="ARBA" id="ARBA00022692"/>
    </source>
</evidence>
<keyword evidence="9" id="KW-1185">Reference proteome</keyword>
<evidence type="ECO:0000256" key="1">
    <source>
        <dbReference type="ARBA" id="ARBA00004651"/>
    </source>
</evidence>
<evidence type="ECO:0000256" key="6">
    <source>
        <dbReference type="SAM" id="Phobius"/>
    </source>
</evidence>
<dbReference type="Proteomes" id="UP001148312">
    <property type="component" value="Unassembled WGS sequence"/>
</dbReference>
<reference evidence="8" key="2">
    <citation type="journal article" date="2023" name="IMA Fungus">
        <title>Comparative genomic study of the Penicillium genus elucidates a diverse pangenome and 15 lateral gene transfer events.</title>
        <authorList>
            <person name="Petersen C."/>
            <person name="Sorensen T."/>
            <person name="Nielsen M.R."/>
            <person name="Sondergaard T.E."/>
            <person name="Sorensen J.L."/>
            <person name="Fitzpatrick D.A."/>
            <person name="Frisvad J.C."/>
            <person name="Nielsen K.L."/>
        </authorList>
    </citation>
    <scope>NUCLEOTIDE SEQUENCE</scope>
    <source>
        <strain evidence="8">IBT 30728</strain>
    </source>
</reference>
<evidence type="ECO:0000313" key="8">
    <source>
        <dbReference type="EMBL" id="KAJ5495727.1"/>
    </source>
</evidence>
<feature type="transmembrane region" description="Helical" evidence="6">
    <location>
        <begin position="130"/>
        <end position="149"/>
    </location>
</feature>
<keyword evidence="2" id="KW-1003">Cell membrane</keyword>
<comment type="subcellular location">
    <subcellularLocation>
        <location evidence="1">Cell membrane</location>
        <topology evidence="1">Multi-pass membrane protein</topology>
    </subcellularLocation>
</comment>
<keyword evidence="5 6" id="KW-0472">Membrane</keyword>
<evidence type="ECO:0000256" key="5">
    <source>
        <dbReference type="ARBA" id="ARBA00023136"/>
    </source>
</evidence>
<gene>
    <name evidence="8" type="ORF">N7539_000843</name>
</gene>
<name>A0A9X0C2L5_9EURO</name>
<dbReference type="AlphaFoldDB" id="A0A9X0C2L5"/>
<dbReference type="GO" id="GO:0005886">
    <property type="term" value="C:plasma membrane"/>
    <property type="evidence" value="ECO:0007669"/>
    <property type="project" value="UniProtKB-SubCell"/>
</dbReference>
<dbReference type="GeneID" id="81620696"/>
<sequence length="195" mass="21728">MMTSIIRRLIPKNIPNTGSQQRDHHANERTFLSWTRAGLGFAAMALALDRLDSIDRVISAKIPRLEAALMQNVKPNTNASAITADAVTRTSPSSSSSAQPIKVESPPALTSEHVESGILGFSKFISASRLCQVLGLWSLGYGFFRYWSMRRYLLKGQFVPAFWGPVLMTTGSFGAFMMLGLQMDRRRRDQPDVYQ</sequence>
<proteinExistence type="predicted"/>
<dbReference type="PANTHER" id="PTHR34187">
    <property type="entry name" value="FGR18P"/>
    <property type="match status" value="1"/>
</dbReference>
<dbReference type="InterPro" id="IPR003807">
    <property type="entry name" value="DUF202"/>
</dbReference>
<organism evidence="8 9">
    <name type="scientific">Penicillium diatomitis</name>
    <dbReference type="NCBI Taxonomy" id="2819901"/>
    <lineage>
        <taxon>Eukaryota</taxon>
        <taxon>Fungi</taxon>
        <taxon>Dikarya</taxon>
        <taxon>Ascomycota</taxon>
        <taxon>Pezizomycotina</taxon>
        <taxon>Eurotiomycetes</taxon>
        <taxon>Eurotiomycetidae</taxon>
        <taxon>Eurotiales</taxon>
        <taxon>Aspergillaceae</taxon>
        <taxon>Penicillium</taxon>
    </lineage>
</organism>
<dbReference type="RefSeq" id="XP_056794740.1">
    <property type="nucleotide sequence ID" value="XM_056930447.1"/>
</dbReference>
<evidence type="ECO:0000313" key="9">
    <source>
        <dbReference type="Proteomes" id="UP001148312"/>
    </source>
</evidence>
<feature type="domain" description="DUF202" evidence="7">
    <location>
        <begin position="22"/>
        <end position="151"/>
    </location>
</feature>
<keyword evidence="3 6" id="KW-0812">Transmembrane</keyword>
<reference evidence="8" key="1">
    <citation type="submission" date="2022-12" db="EMBL/GenBank/DDBJ databases">
        <authorList>
            <person name="Petersen C."/>
        </authorList>
    </citation>
    <scope>NUCLEOTIDE SEQUENCE</scope>
    <source>
        <strain evidence="8">IBT 30728</strain>
    </source>
</reference>
<dbReference type="PANTHER" id="PTHR34187:SF2">
    <property type="entry name" value="DUF202 DOMAIN-CONTAINING PROTEIN"/>
    <property type="match status" value="1"/>
</dbReference>
<evidence type="ECO:0000259" key="7">
    <source>
        <dbReference type="Pfam" id="PF02656"/>
    </source>
</evidence>
<dbReference type="Pfam" id="PF02656">
    <property type="entry name" value="DUF202"/>
    <property type="match status" value="1"/>
</dbReference>
<protein>
    <recommendedName>
        <fullName evidence="7">DUF202 domain-containing protein</fullName>
    </recommendedName>
</protein>
<keyword evidence="4 6" id="KW-1133">Transmembrane helix</keyword>
<accession>A0A9X0C2L5</accession>
<dbReference type="EMBL" id="JAPWDQ010000001">
    <property type="protein sequence ID" value="KAJ5495727.1"/>
    <property type="molecule type" value="Genomic_DNA"/>
</dbReference>